<evidence type="ECO:0000259" key="2">
    <source>
        <dbReference type="Pfam" id="PF16003"/>
    </source>
</evidence>
<protein>
    <submittedName>
        <fullName evidence="5">Uncharacterized protein</fullName>
    </submittedName>
</protein>
<feature type="domain" description="DUF4776" evidence="2">
    <location>
        <begin position="497"/>
        <end position="741"/>
    </location>
</feature>
<proteinExistence type="predicted"/>
<evidence type="ECO:0000313" key="5">
    <source>
        <dbReference type="RefSeq" id="XP_017023714.3"/>
    </source>
</evidence>
<keyword evidence="4" id="KW-1185">Reference proteome</keyword>
<gene>
    <name evidence="5" type="primary">LOC108075701</name>
</gene>
<feature type="domain" description="DUF4776" evidence="2">
    <location>
        <begin position="312"/>
        <end position="485"/>
    </location>
</feature>
<dbReference type="PANTHER" id="PTHR39079:SF1">
    <property type="entry name" value="GH11706P-RELATED"/>
    <property type="match status" value="1"/>
</dbReference>
<dbReference type="Pfam" id="PF16003">
    <property type="entry name" value="DUF4776"/>
    <property type="match status" value="2"/>
</dbReference>
<accession>A0A6P4IJE8</accession>
<dbReference type="Pfam" id="PF16032">
    <property type="entry name" value="DUF4788"/>
    <property type="match status" value="1"/>
</dbReference>
<feature type="domain" description="DUF4788" evidence="3">
    <location>
        <begin position="13"/>
        <end position="268"/>
    </location>
</feature>
<dbReference type="OrthoDB" id="7883086at2759"/>
<dbReference type="AlphaFoldDB" id="A0A6P4IJE8"/>
<evidence type="ECO:0000256" key="1">
    <source>
        <dbReference type="SAM" id="MobiDB-lite"/>
    </source>
</evidence>
<dbReference type="GeneID" id="108075701"/>
<dbReference type="RefSeq" id="XP_017023714.3">
    <property type="nucleotide sequence ID" value="XM_017168225.3"/>
</dbReference>
<name>A0A6P4IJE8_DROKI</name>
<organism evidence="4 5">
    <name type="scientific">Drosophila kikkawai</name>
    <name type="common">Fruit fly</name>
    <dbReference type="NCBI Taxonomy" id="30033"/>
    <lineage>
        <taxon>Eukaryota</taxon>
        <taxon>Metazoa</taxon>
        <taxon>Ecdysozoa</taxon>
        <taxon>Arthropoda</taxon>
        <taxon>Hexapoda</taxon>
        <taxon>Insecta</taxon>
        <taxon>Pterygota</taxon>
        <taxon>Neoptera</taxon>
        <taxon>Endopterygota</taxon>
        <taxon>Diptera</taxon>
        <taxon>Brachycera</taxon>
        <taxon>Muscomorpha</taxon>
        <taxon>Ephydroidea</taxon>
        <taxon>Drosophilidae</taxon>
        <taxon>Drosophila</taxon>
        <taxon>Sophophora</taxon>
    </lineage>
</organism>
<dbReference type="InterPro" id="IPR031949">
    <property type="entry name" value="DUF4776"/>
</dbReference>
<evidence type="ECO:0000259" key="3">
    <source>
        <dbReference type="Pfam" id="PF16032"/>
    </source>
</evidence>
<feature type="region of interest" description="Disordered" evidence="1">
    <location>
        <begin position="894"/>
        <end position="920"/>
    </location>
</feature>
<dbReference type="Proteomes" id="UP001652661">
    <property type="component" value="Chromosome 3R"/>
</dbReference>
<sequence>MESKELDFLFNVVITHAKLFKDVQEPDKIDAVVKFARKSMTIPNNVINASDFDVNCQFPFSLSPNDLREDLANKGVVVSLRYNKSSLGTADVFLPDTFLDKIGPTMNDLFHEETLPLMRQKNIIGNLSVLFVLTIKCGEKELDQLERKSSRRSTRKSGTSIKSEADVLQLAEQKKIEEKEECFGMGPTINPQDVLFVMGDPDPLLQIPSEPCSELPTEEGDERLRLDLQRYPSLNRRVIFPDDDPKQKPSLSQLKKLTEKYARIIDSVTEKLKRVTKESPFKKETTTPRTPPEVGVEHFIPVPIESEEEYGVKPIRFCPVCLYPMSWLPRYTPCPSCNTRPRPVQKAEKQMTANEIVAEQLVRPKAPRVVEEFCKTPCEDKCQPMVNFDSDTECPPGRCTCKDGNFCTHCRIRKLCQDIFDEDEVKKQAQKLGRYPQPRSTEDFALIPDPEDDDRPYLARVFSEMKNLYAQHDSRKIDAIRKRCQFETLRSAPSGHDKEPCNRQRAGHKQCLPAEPLVPRRHGWDWPRSPQARKYGWRPGCIMRAAVQVMRYFLTSKDERTSCCQTLVEHEQLQRQNTPVLNIWKRDGEIFVTLRPLGSLGKKQKPITFRIVKSHLAVALRQIKRALKDQGFEKCACHKSLMLCTCRDALEKFELNKALRRECQRRLIEPCPEHLVLTDTSVSDLEFNLDVHPPSRRCRSQIKAIQNSVNYGTQTSKKDVMPPPKKYPTQMSPYYRGFDCALGDRYMGTALGWPGEQVFEDGVFGLAGGGPHGPKPMPCGRASGRGAADGAGEGPYAAFGGVGGGGGMLAGRKGKRGACGGGPGGAMGGAWKGFPVKEGRVGYSEPIPVRYPKRFLKPAQDAAKAAKQAEIDALEKKKKGIDMVKYLQQKGTLRRPWNPIDGKDTRPILTKRTKKESFSL</sequence>
<reference evidence="5" key="1">
    <citation type="submission" date="2025-08" db="UniProtKB">
        <authorList>
            <consortium name="RefSeq"/>
        </authorList>
    </citation>
    <scope>IDENTIFICATION</scope>
    <source>
        <strain evidence="5">14028-0561.14</strain>
        <tissue evidence="5">Whole fly</tissue>
    </source>
</reference>
<evidence type="ECO:0000313" key="4">
    <source>
        <dbReference type="Proteomes" id="UP001652661"/>
    </source>
</evidence>
<dbReference type="PANTHER" id="PTHR39079">
    <property type="entry name" value="FI08034P-RELATED"/>
    <property type="match status" value="1"/>
</dbReference>
<feature type="region of interest" description="Disordered" evidence="1">
    <location>
        <begin position="430"/>
        <end position="450"/>
    </location>
</feature>
<dbReference type="InterPro" id="IPR031992">
    <property type="entry name" value="DUF4788"/>
</dbReference>